<dbReference type="Proteomes" id="UP001552299">
    <property type="component" value="Unassembled WGS sequence"/>
</dbReference>
<comment type="caution">
    <text evidence="1">The sequence shown here is derived from an EMBL/GenBank/DDBJ whole genome shotgun (WGS) entry which is preliminary data.</text>
</comment>
<organism evidence="1 2">
    <name type="scientific">Dendrobium thyrsiflorum</name>
    <name type="common">Pinecone-like raceme dendrobium</name>
    <name type="synonym">Orchid</name>
    <dbReference type="NCBI Taxonomy" id="117978"/>
    <lineage>
        <taxon>Eukaryota</taxon>
        <taxon>Viridiplantae</taxon>
        <taxon>Streptophyta</taxon>
        <taxon>Embryophyta</taxon>
        <taxon>Tracheophyta</taxon>
        <taxon>Spermatophyta</taxon>
        <taxon>Magnoliopsida</taxon>
        <taxon>Liliopsida</taxon>
        <taxon>Asparagales</taxon>
        <taxon>Orchidaceae</taxon>
        <taxon>Epidendroideae</taxon>
        <taxon>Malaxideae</taxon>
        <taxon>Dendrobiinae</taxon>
        <taxon>Dendrobium</taxon>
    </lineage>
</organism>
<dbReference type="EMBL" id="JANQDX010000009">
    <property type="protein sequence ID" value="KAL0918896.1"/>
    <property type="molecule type" value="Genomic_DNA"/>
</dbReference>
<sequence>MAKWFVGQDHQHLFCLPENQVRLQTSMKKELERLRENHLKIQAVVFAANQEQISDQYHYGLRGYNQVTCEIKYL</sequence>
<evidence type="ECO:0000313" key="1">
    <source>
        <dbReference type="EMBL" id="KAL0918896.1"/>
    </source>
</evidence>
<dbReference type="AlphaFoldDB" id="A0ABD0V8F8"/>
<evidence type="ECO:0000313" key="2">
    <source>
        <dbReference type="Proteomes" id="UP001552299"/>
    </source>
</evidence>
<gene>
    <name evidence="1" type="ORF">M5K25_010943</name>
</gene>
<accession>A0ABD0V8F8</accession>
<name>A0ABD0V8F8_DENTH</name>
<proteinExistence type="predicted"/>
<keyword evidence="2" id="KW-1185">Reference proteome</keyword>
<reference evidence="1 2" key="1">
    <citation type="journal article" date="2024" name="Plant Biotechnol. J.">
        <title>Dendrobium thyrsiflorum genome and its molecular insights into genes involved in important horticultural traits.</title>
        <authorList>
            <person name="Chen B."/>
            <person name="Wang J.Y."/>
            <person name="Zheng P.J."/>
            <person name="Li K.L."/>
            <person name="Liang Y.M."/>
            <person name="Chen X.F."/>
            <person name="Zhang C."/>
            <person name="Zhao X."/>
            <person name="He X."/>
            <person name="Zhang G.Q."/>
            <person name="Liu Z.J."/>
            <person name="Xu Q."/>
        </authorList>
    </citation>
    <scope>NUCLEOTIDE SEQUENCE [LARGE SCALE GENOMIC DNA]</scope>
    <source>
        <strain evidence="1">GZMU011</strain>
    </source>
</reference>
<protein>
    <submittedName>
        <fullName evidence="1">Uncharacterized protein</fullName>
    </submittedName>
</protein>